<evidence type="ECO:0000256" key="4">
    <source>
        <dbReference type="ARBA" id="ARBA00022461"/>
    </source>
</evidence>
<proteinExistence type="inferred from homology"/>
<accession>A0AAU9F8M5</accession>
<keyword evidence="7" id="KW-0915">Sodium</keyword>
<evidence type="ECO:0000256" key="7">
    <source>
        <dbReference type="ARBA" id="ARBA00023053"/>
    </source>
</evidence>
<evidence type="ECO:0000256" key="5">
    <source>
        <dbReference type="ARBA" id="ARBA00022692"/>
    </source>
</evidence>
<gene>
    <name evidence="15" type="ORF">DMAD_10179</name>
</gene>
<keyword evidence="5 12" id="KW-0812">Transmembrane</keyword>
<dbReference type="GO" id="GO:0015280">
    <property type="term" value="F:ligand-gated sodium channel activity"/>
    <property type="evidence" value="ECO:0007669"/>
    <property type="project" value="TreeGrafter"/>
</dbReference>
<dbReference type="Pfam" id="PF00858">
    <property type="entry name" value="ASC"/>
    <property type="match status" value="1"/>
</dbReference>
<evidence type="ECO:0000256" key="8">
    <source>
        <dbReference type="ARBA" id="ARBA00023065"/>
    </source>
</evidence>
<evidence type="ECO:0000313" key="15">
    <source>
        <dbReference type="EMBL" id="BFF92034.1"/>
    </source>
</evidence>
<reference evidence="15 16" key="1">
    <citation type="submission" date="2024-02" db="EMBL/GenBank/DDBJ databases">
        <title>A chromosome-level genome assembly of Drosophila madeirensis, a fruit fly species endemic to Madeira island.</title>
        <authorList>
            <person name="Tomihara K."/>
            <person name="Llopart A."/>
            <person name="Yamamoto D."/>
        </authorList>
    </citation>
    <scope>NUCLEOTIDE SEQUENCE [LARGE SCALE GENOMIC DNA]</scope>
    <source>
        <strain evidence="15 16">RF1</strain>
    </source>
</reference>
<dbReference type="PRINTS" id="PR01078">
    <property type="entry name" value="AMINACHANNEL"/>
</dbReference>
<evidence type="ECO:0000256" key="10">
    <source>
        <dbReference type="ARBA" id="ARBA00023201"/>
    </source>
</evidence>
<comment type="similarity">
    <text evidence="2 12">Belongs to the amiloride-sensitive sodium channel (TC 1.A.6) family.</text>
</comment>
<dbReference type="Gene3D" id="2.60.470.10">
    <property type="entry name" value="Acid-sensing ion channels like domains"/>
    <property type="match status" value="1"/>
</dbReference>
<name>A0AAU9F8M5_DROMD</name>
<evidence type="ECO:0000256" key="9">
    <source>
        <dbReference type="ARBA" id="ARBA00023136"/>
    </source>
</evidence>
<evidence type="ECO:0000256" key="2">
    <source>
        <dbReference type="ARBA" id="ARBA00007193"/>
    </source>
</evidence>
<feature type="region of interest" description="Disordered" evidence="13">
    <location>
        <begin position="477"/>
        <end position="511"/>
    </location>
</feature>
<dbReference type="EMBL" id="AP029263">
    <property type="protein sequence ID" value="BFF92034.1"/>
    <property type="molecule type" value="Genomic_DNA"/>
</dbReference>
<keyword evidence="4 12" id="KW-0894">Sodium channel</keyword>
<dbReference type="PROSITE" id="PS01206">
    <property type="entry name" value="ASC"/>
    <property type="match status" value="1"/>
</dbReference>
<evidence type="ECO:0000313" key="16">
    <source>
        <dbReference type="Proteomes" id="UP001500889"/>
    </source>
</evidence>
<protein>
    <submittedName>
        <fullName evidence="15">Pickpocket protein 28</fullName>
    </submittedName>
</protein>
<feature type="transmembrane region" description="Helical" evidence="14">
    <location>
        <begin position="546"/>
        <end position="568"/>
    </location>
</feature>
<feature type="compositionally biased region" description="Low complexity" evidence="13">
    <location>
        <begin position="494"/>
        <end position="511"/>
    </location>
</feature>
<sequence length="628" mass="71934">MAKETLPFRLAVGRAAWWIPHPGPKPPQYHRKSTRHAPATVPVTVTVTNTVMVSAATSAEDARKLPFAAALKDFLQNLSFHCYGKLVEPGRRIQERFFWLIFHITALSVLIAFLWGTYTNGIQEALVTTMYHPLYPIWKVEFPAISVCSFNRISERAAWHYALELSLKDPRQREVSFFYDQLKDFLSLFYFPNETTDIDRALRFQSFLDRFDVEPHELFFNTRRRMHFLTPNCSDMFVSCRIAGRTFDCLEQFKETLTTHGYCCTFNYDGRYVNKRDFRQRYFGPEMGLVLTLKTMPSDSFYQVNPQMGFRISIYEPHSYPDPFSGGVAERVAKTGVNTLLPVRAKIFETVPEARRMSKSVRKCLFSDEMPWIFARRYTFSKCISACRARSVVSLCECVPFSMPQRYIDGSETRLYCTLQHNECLRRYAFKWLNVITSRENVTGLEHEMQDALYCPQCLASCTETRYSVRSAMTLALPSTSKSPPRSSLGPTANNSYGHASSSSNTNSNSSSQTEMAVVRIYFAETHIQYFRQIIKSAWYETFSTIGNICGIIAGFSLIGICELLFFLAKQLWQACKAELRAELAHIQWRKEHQHPTRGTGRQHLGAAAGTSAAAGAQERPMELFILP</sequence>
<evidence type="ECO:0000256" key="6">
    <source>
        <dbReference type="ARBA" id="ARBA00022989"/>
    </source>
</evidence>
<dbReference type="InterPro" id="IPR001873">
    <property type="entry name" value="ENaC"/>
</dbReference>
<feature type="compositionally biased region" description="Polar residues" evidence="13">
    <location>
        <begin position="477"/>
        <end position="493"/>
    </location>
</feature>
<feature type="transmembrane region" description="Helical" evidence="14">
    <location>
        <begin position="97"/>
        <end position="118"/>
    </location>
</feature>
<organism evidence="15 16">
    <name type="scientific">Drosophila madeirensis</name>
    <name type="common">Fruit fly</name>
    <dbReference type="NCBI Taxonomy" id="30013"/>
    <lineage>
        <taxon>Eukaryota</taxon>
        <taxon>Metazoa</taxon>
        <taxon>Ecdysozoa</taxon>
        <taxon>Arthropoda</taxon>
        <taxon>Hexapoda</taxon>
        <taxon>Insecta</taxon>
        <taxon>Pterygota</taxon>
        <taxon>Neoptera</taxon>
        <taxon>Endopterygota</taxon>
        <taxon>Diptera</taxon>
        <taxon>Brachycera</taxon>
        <taxon>Muscomorpha</taxon>
        <taxon>Ephydroidea</taxon>
        <taxon>Drosophilidae</taxon>
        <taxon>Drosophila</taxon>
        <taxon>Sophophora</taxon>
    </lineage>
</organism>
<dbReference type="InterPro" id="IPR020903">
    <property type="entry name" value="ENaC_CS"/>
</dbReference>
<keyword evidence="16" id="KW-1185">Reference proteome</keyword>
<dbReference type="Gene3D" id="1.10.287.770">
    <property type="entry name" value="YojJ-like"/>
    <property type="match status" value="1"/>
</dbReference>
<keyword evidence="10 12" id="KW-0739">Sodium transport</keyword>
<evidence type="ECO:0000256" key="14">
    <source>
        <dbReference type="SAM" id="Phobius"/>
    </source>
</evidence>
<evidence type="ECO:0000256" key="12">
    <source>
        <dbReference type="RuleBase" id="RU000679"/>
    </source>
</evidence>
<dbReference type="AlphaFoldDB" id="A0AAU9F8M5"/>
<dbReference type="Proteomes" id="UP001500889">
    <property type="component" value="Chromosome O"/>
</dbReference>
<dbReference type="PANTHER" id="PTHR11690">
    <property type="entry name" value="AMILORIDE-SENSITIVE SODIUM CHANNEL-RELATED"/>
    <property type="match status" value="1"/>
</dbReference>
<dbReference type="PANTHER" id="PTHR11690:SF253">
    <property type="entry name" value="PICKPOCKET 18-RELATED"/>
    <property type="match status" value="1"/>
</dbReference>
<evidence type="ECO:0000256" key="3">
    <source>
        <dbReference type="ARBA" id="ARBA00022448"/>
    </source>
</evidence>
<evidence type="ECO:0000256" key="11">
    <source>
        <dbReference type="ARBA" id="ARBA00023303"/>
    </source>
</evidence>
<evidence type="ECO:0000256" key="1">
    <source>
        <dbReference type="ARBA" id="ARBA00004141"/>
    </source>
</evidence>
<keyword evidence="8 12" id="KW-0406">Ion transport</keyword>
<dbReference type="GO" id="GO:0005886">
    <property type="term" value="C:plasma membrane"/>
    <property type="evidence" value="ECO:0007669"/>
    <property type="project" value="TreeGrafter"/>
</dbReference>
<comment type="subcellular location">
    <subcellularLocation>
        <location evidence="1">Membrane</location>
        <topology evidence="1">Multi-pass membrane protein</topology>
    </subcellularLocation>
</comment>
<keyword evidence="11 12" id="KW-0407">Ion channel</keyword>
<keyword evidence="6 14" id="KW-1133">Transmembrane helix</keyword>
<evidence type="ECO:0000256" key="13">
    <source>
        <dbReference type="SAM" id="MobiDB-lite"/>
    </source>
</evidence>
<keyword evidence="3 12" id="KW-0813">Transport</keyword>
<keyword evidence="9 14" id="KW-0472">Membrane</keyword>